<evidence type="ECO:0000313" key="3">
    <source>
        <dbReference type="Proteomes" id="UP000499080"/>
    </source>
</evidence>
<name>A0A4Y2IU48_ARAVE</name>
<keyword evidence="3" id="KW-1185">Reference proteome</keyword>
<dbReference type="Proteomes" id="UP000499080">
    <property type="component" value="Unassembled WGS sequence"/>
</dbReference>
<dbReference type="AlphaFoldDB" id="A0A4Y2IU48"/>
<organism evidence="2 3">
    <name type="scientific">Araneus ventricosus</name>
    <name type="common">Orbweaver spider</name>
    <name type="synonym">Epeira ventricosa</name>
    <dbReference type="NCBI Taxonomy" id="182803"/>
    <lineage>
        <taxon>Eukaryota</taxon>
        <taxon>Metazoa</taxon>
        <taxon>Ecdysozoa</taxon>
        <taxon>Arthropoda</taxon>
        <taxon>Chelicerata</taxon>
        <taxon>Arachnida</taxon>
        <taxon>Araneae</taxon>
        <taxon>Araneomorphae</taxon>
        <taxon>Entelegynae</taxon>
        <taxon>Araneoidea</taxon>
        <taxon>Araneidae</taxon>
        <taxon>Araneus</taxon>
    </lineage>
</organism>
<feature type="region of interest" description="Disordered" evidence="1">
    <location>
        <begin position="71"/>
        <end position="98"/>
    </location>
</feature>
<sequence length="98" mass="11264">MNSCLNEIHSVARSPLPYFPQRPTTQEIPKATEEEDPGREAPVCGWMICSTHGQITEIESFGHSLGLESEGFKKRRRREREDENLDERDLNFDLTGVF</sequence>
<feature type="region of interest" description="Disordered" evidence="1">
    <location>
        <begin position="15"/>
        <end position="40"/>
    </location>
</feature>
<evidence type="ECO:0000313" key="2">
    <source>
        <dbReference type="EMBL" id="GBM81190.1"/>
    </source>
</evidence>
<proteinExistence type="predicted"/>
<protein>
    <submittedName>
        <fullName evidence="2">Uncharacterized protein</fullName>
    </submittedName>
</protein>
<dbReference type="EMBL" id="BGPR01002930">
    <property type="protein sequence ID" value="GBM81190.1"/>
    <property type="molecule type" value="Genomic_DNA"/>
</dbReference>
<comment type="caution">
    <text evidence="2">The sequence shown here is derived from an EMBL/GenBank/DDBJ whole genome shotgun (WGS) entry which is preliminary data.</text>
</comment>
<accession>A0A4Y2IU48</accession>
<reference evidence="2 3" key="1">
    <citation type="journal article" date="2019" name="Sci. Rep.">
        <title>Orb-weaving spider Araneus ventricosus genome elucidates the spidroin gene catalogue.</title>
        <authorList>
            <person name="Kono N."/>
            <person name="Nakamura H."/>
            <person name="Ohtoshi R."/>
            <person name="Moran D.A.P."/>
            <person name="Shinohara A."/>
            <person name="Yoshida Y."/>
            <person name="Fujiwara M."/>
            <person name="Mori M."/>
            <person name="Tomita M."/>
            <person name="Arakawa K."/>
        </authorList>
    </citation>
    <scope>NUCLEOTIDE SEQUENCE [LARGE SCALE GENOMIC DNA]</scope>
</reference>
<evidence type="ECO:0000256" key="1">
    <source>
        <dbReference type="SAM" id="MobiDB-lite"/>
    </source>
</evidence>
<gene>
    <name evidence="2" type="ORF">AVEN_197332_1</name>
</gene>